<organism evidence="5">
    <name type="scientific">Riboviria sp</name>
    <dbReference type="NCBI Taxonomy" id="2585031"/>
    <lineage>
        <taxon>Viruses</taxon>
        <taxon>Riboviria</taxon>
    </lineage>
</organism>
<evidence type="ECO:0000256" key="2">
    <source>
        <dbReference type="SAM" id="MobiDB-lite"/>
    </source>
</evidence>
<keyword evidence="3" id="KW-0812">Transmembrane</keyword>
<feature type="transmembrane region" description="Helical" evidence="3">
    <location>
        <begin position="88"/>
        <end position="111"/>
    </location>
</feature>
<keyword evidence="3" id="KW-0472">Membrane</keyword>
<dbReference type="InterPro" id="IPR009003">
    <property type="entry name" value="Peptidase_S1_PA"/>
</dbReference>
<dbReference type="SMART" id="SM00355">
    <property type="entry name" value="ZnF_C2H2"/>
    <property type="match status" value="2"/>
</dbReference>
<feature type="domain" description="C2H2-type" evidence="4">
    <location>
        <begin position="627"/>
        <end position="647"/>
    </location>
</feature>
<proteinExistence type="predicted"/>
<protein>
    <recommendedName>
        <fullName evidence="4">C2H2-type domain-containing protein</fullName>
    </recommendedName>
</protein>
<sequence length="737" mass="79588">MADARINELEAEVLQLREQLSSLQQQAEPAVEVSVEEPMVEVPLEAPLTEPVYVSPRAGVRWLMGLVTACWAVVGAGVRHLVASVMWWLSGIAVIMVVTPLIFNIICGLAMRLVSRSWAYTASQYDKLYDWAAGIAVDPEPTWQDKVLLQLNAFYESALTIGMVSLCMTAMGVVALVAIACGIWQIVRKVSFYVQTVQVYRPECMQPGSLFSKASCPKGQIAIVEPGVFGATHVGWATRVSQCVLVTVHHNLIGREQRFALKTDNPKAQVKQVILEGATIVRSKVDTDLSFIILDANVLSKLSLGIAPLARSLIVGGLATCFGGNGVSTGALRASSVHLKLQFDGSTLPGMSGSPYRSGDLIVGFHQGVINHSNIGIPALVVRKELEKLFPEDPTDQTVKAVQDGPVSAPITIDVDGKSVSIGSIAPESKRGCCRRFAQTGGAEHSSNCSKATAVKLARGRTTWGTTDITDAVEQAWDDKLDYTWAAGGDLDYGAQLDFGESAALVTRTQQLLGQNGDGKVLAMGEVDVKWVRLQAQLKEHASTLFKLAKSLESVTGRVTALEAKGSASPKAEEALVVPESSKPVEVEVEVKYPCEHCGQVQNGKEKLENHIKQTCPVVHKKVRHNCKYCPASFKDPSLLQRHVAKHNILRGESATATDHQIEVGTKPSSFLGRRPALMKDRSKNWRKTSGLSGQSTQSQCSEPSQSEIQESLRNISETLKKLVQAMAGPNAAVTLN</sequence>
<dbReference type="InterPro" id="IPR013087">
    <property type="entry name" value="Znf_C2H2_type"/>
</dbReference>
<evidence type="ECO:0000256" key="1">
    <source>
        <dbReference type="ARBA" id="ARBA00022801"/>
    </source>
</evidence>
<dbReference type="Pfam" id="PF00096">
    <property type="entry name" value="zf-C2H2"/>
    <property type="match status" value="1"/>
</dbReference>
<keyword evidence="1" id="KW-0378">Hydrolase</keyword>
<feature type="transmembrane region" description="Helical" evidence="3">
    <location>
        <begin position="62"/>
        <end position="82"/>
    </location>
</feature>
<accession>A0A8K1U3N9</accession>
<dbReference type="Gene3D" id="2.40.10.10">
    <property type="entry name" value="Trypsin-like serine proteases"/>
    <property type="match status" value="2"/>
</dbReference>
<evidence type="ECO:0000256" key="3">
    <source>
        <dbReference type="SAM" id="Phobius"/>
    </source>
</evidence>
<dbReference type="PROSITE" id="PS00028">
    <property type="entry name" value="ZINC_FINGER_C2H2_1"/>
    <property type="match status" value="1"/>
</dbReference>
<name>A0A8K1U3N9_9VIRU</name>
<keyword evidence="3" id="KW-1133">Transmembrane helix</keyword>
<evidence type="ECO:0000259" key="4">
    <source>
        <dbReference type="PROSITE" id="PS00028"/>
    </source>
</evidence>
<evidence type="ECO:0000313" key="5">
    <source>
        <dbReference type="EMBL" id="UGO57304.1"/>
    </source>
</evidence>
<feature type="region of interest" description="Disordered" evidence="2">
    <location>
        <begin position="681"/>
        <end position="708"/>
    </location>
</feature>
<reference evidence="5" key="1">
    <citation type="submission" date="2020-11" db="EMBL/GenBank/DDBJ databases">
        <title>RNA virus dark matter in the feces of wild birds.</title>
        <authorList>
            <person name="Lu X."/>
            <person name="Yang X.S."/>
            <person name="Zhang W."/>
        </authorList>
    </citation>
    <scope>NUCLEOTIDE SEQUENCE</scope>
    <source>
        <strain evidence="5">Warbler204con227</strain>
    </source>
</reference>
<feature type="compositionally biased region" description="Low complexity" evidence="2">
    <location>
        <begin position="689"/>
        <end position="702"/>
    </location>
</feature>
<dbReference type="InterPro" id="IPR043504">
    <property type="entry name" value="Peptidase_S1_PA_chymotrypsin"/>
</dbReference>
<dbReference type="GO" id="GO:0016787">
    <property type="term" value="F:hydrolase activity"/>
    <property type="evidence" value="ECO:0007669"/>
    <property type="project" value="UniProtKB-KW"/>
</dbReference>
<feature type="transmembrane region" description="Helical" evidence="3">
    <location>
        <begin position="158"/>
        <end position="187"/>
    </location>
</feature>
<dbReference type="SUPFAM" id="SSF50494">
    <property type="entry name" value="Trypsin-like serine proteases"/>
    <property type="match status" value="1"/>
</dbReference>
<dbReference type="EMBL" id="MW239318">
    <property type="protein sequence ID" value="UGO57304.1"/>
    <property type="molecule type" value="Genomic_RNA"/>
</dbReference>
<dbReference type="Gene3D" id="3.30.160.60">
    <property type="entry name" value="Classic Zinc Finger"/>
    <property type="match status" value="1"/>
</dbReference>